<dbReference type="Pfam" id="PF00856">
    <property type="entry name" value="SET"/>
    <property type="match status" value="1"/>
</dbReference>
<dbReference type="PANTHER" id="PTHR47643">
    <property type="entry name" value="TPR DOMAIN PROTEIN (AFU_ORTHOLOGUE AFUA_5G12710)"/>
    <property type="match status" value="1"/>
</dbReference>
<dbReference type="SMART" id="SM00028">
    <property type="entry name" value="TPR"/>
    <property type="match status" value="2"/>
</dbReference>
<keyword evidence="3" id="KW-1185">Reference proteome</keyword>
<evidence type="ECO:0000313" key="3">
    <source>
        <dbReference type="Proteomes" id="UP001054252"/>
    </source>
</evidence>
<accession>A0AAV5ICB3</accession>
<dbReference type="InterPro" id="IPR053209">
    <property type="entry name" value="Gramillin-biosynth_MTr"/>
</dbReference>
<dbReference type="CDD" id="cd20071">
    <property type="entry name" value="SET_SMYD"/>
    <property type="match status" value="1"/>
</dbReference>
<dbReference type="PROSITE" id="PS50280">
    <property type="entry name" value="SET"/>
    <property type="match status" value="1"/>
</dbReference>
<reference evidence="2 3" key="1">
    <citation type="journal article" date="2021" name="Commun. Biol.">
        <title>The genome of Shorea leprosula (Dipterocarpaceae) highlights the ecological relevance of drought in aseasonal tropical rainforests.</title>
        <authorList>
            <person name="Ng K.K.S."/>
            <person name="Kobayashi M.J."/>
            <person name="Fawcett J.A."/>
            <person name="Hatakeyama M."/>
            <person name="Paape T."/>
            <person name="Ng C.H."/>
            <person name="Ang C.C."/>
            <person name="Tnah L.H."/>
            <person name="Lee C.T."/>
            <person name="Nishiyama T."/>
            <person name="Sese J."/>
            <person name="O'Brien M.J."/>
            <person name="Copetti D."/>
            <person name="Mohd Noor M.I."/>
            <person name="Ong R.C."/>
            <person name="Putra M."/>
            <person name="Sireger I.Z."/>
            <person name="Indrioko S."/>
            <person name="Kosugi Y."/>
            <person name="Izuno A."/>
            <person name="Isagi Y."/>
            <person name="Lee S.L."/>
            <person name="Shimizu K.K."/>
        </authorList>
    </citation>
    <scope>NUCLEOTIDE SEQUENCE [LARGE SCALE GENOMIC DNA]</scope>
    <source>
        <strain evidence="2">214</strain>
    </source>
</reference>
<dbReference type="InterPro" id="IPR011990">
    <property type="entry name" value="TPR-like_helical_dom_sf"/>
</dbReference>
<dbReference type="Proteomes" id="UP001054252">
    <property type="component" value="Unassembled WGS sequence"/>
</dbReference>
<sequence>MREEQEPELAMASLEEQMQQLRSKATELLLREEWRESVQIYSQFITLRQGQISNTCQHSDPDPDRLSKLHKSLCLALSNRAEARSRMRDFAEALIDCEQALEIEGTHFKTLLCKGKIFLSLNRYSMALDCFKAAVLDSQAAGNLQTINGYLERCKKLEFQSRTGVFDLSDWVLNGFQGKSPELAEYIGAVQVKKSEISGRGLFATKNIDAGTLVLVTKAIAIERGILSGQGAGENAQLVMWKNFIDKVNDSFERCRRTQHLIGTLSTGEDEEGLEVPDISLFRAETEISSYPVEKMDMGKILSILDVNSHVEDTALAEVFGKNSDYYGVGLWLLTSFINHSCHPNARRLHVGDYLIVHASRDIRVGEEITFMYFDVLSPLAKRREMSNSWGFNCKCMRCKFEEAVCCKQEMREIDIGLERGLDVGGVVYRLEEGMRRWMVRGKEKGYLRASFWVAYSETYGSERSMKRWGRRIPEMEAVVDSVVEAVGSDDRLVKLVAAGLKKSSGGLVEMERAMKLGKGLYGKVVKKQAMRSLLGRLASCSLP</sequence>
<name>A0AAV5ICB3_9ROSI</name>
<evidence type="ECO:0000259" key="1">
    <source>
        <dbReference type="PROSITE" id="PS50280"/>
    </source>
</evidence>
<protein>
    <recommendedName>
        <fullName evidence="1">SET domain-containing protein</fullName>
    </recommendedName>
</protein>
<dbReference type="AlphaFoldDB" id="A0AAV5ICB3"/>
<dbReference type="SUPFAM" id="SSF48452">
    <property type="entry name" value="TPR-like"/>
    <property type="match status" value="1"/>
</dbReference>
<organism evidence="2 3">
    <name type="scientific">Rubroshorea leprosula</name>
    <dbReference type="NCBI Taxonomy" id="152421"/>
    <lineage>
        <taxon>Eukaryota</taxon>
        <taxon>Viridiplantae</taxon>
        <taxon>Streptophyta</taxon>
        <taxon>Embryophyta</taxon>
        <taxon>Tracheophyta</taxon>
        <taxon>Spermatophyta</taxon>
        <taxon>Magnoliopsida</taxon>
        <taxon>eudicotyledons</taxon>
        <taxon>Gunneridae</taxon>
        <taxon>Pentapetalae</taxon>
        <taxon>rosids</taxon>
        <taxon>malvids</taxon>
        <taxon>Malvales</taxon>
        <taxon>Dipterocarpaceae</taxon>
        <taxon>Rubroshorea</taxon>
    </lineage>
</organism>
<gene>
    <name evidence="2" type="ORF">SLEP1_g12375</name>
</gene>
<dbReference type="InterPro" id="IPR019734">
    <property type="entry name" value="TPR_rpt"/>
</dbReference>
<dbReference type="PANTHER" id="PTHR47643:SF2">
    <property type="entry name" value="TPR DOMAIN PROTEIN (AFU_ORTHOLOGUE AFUA_5G12710)"/>
    <property type="match status" value="1"/>
</dbReference>
<dbReference type="SUPFAM" id="SSF82199">
    <property type="entry name" value="SET domain"/>
    <property type="match status" value="1"/>
</dbReference>
<dbReference type="EMBL" id="BPVZ01000014">
    <property type="protein sequence ID" value="GKU99540.1"/>
    <property type="molecule type" value="Genomic_DNA"/>
</dbReference>
<dbReference type="SMART" id="SM00317">
    <property type="entry name" value="SET"/>
    <property type="match status" value="1"/>
</dbReference>
<dbReference type="InterPro" id="IPR001214">
    <property type="entry name" value="SET_dom"/>
</dbReference>
<dbReference type="Gene3D" id="2.170.270.10">
    <property type="entry name" value="SET domain"/>
    <property type="match status" value="1"/>
</dbReference>
<feature type="domain" description="SET" evidence="1">
    <location>
        <begin position="188"/>
        <end position="374"/>
    </location>
</feature>
<dbReference type="Gene3D" id="1.25.40.10">
    <property type="entry name" value="Tetratricopeptide repeat domain"/>
    <property type="match status" value="1"/>
</dbReference>
<evidence type="ECO:0000313" key="2">
    <source>
        <dbReference type="EMBL" id="GKU99540.1"/>
    </source>
</evidence>
<dbReference type="InterPro" id="IPR046341">
    <property type="entry name" value="SET_dom_sf"/>
</dbReference>
<proteinExistence type="predicted"/>
<comment type="caution">
    <text evidence="2">The sequence shown here is derived from an EMBL/GenBank/DDBJ whole genome shotgun (WGS) entry which is preliminary data.</text>
</comment>